<evidence type="ECO:0000256" key="1">
    <source>
        <dbReference type="SAM" id="MobiDB-lite"/>
    </source>
</evidence>
<comment type="caution">
    <text evidence="2">The sequence shown here is derived from an EMBL/GenBank/DDBJ whole genome shotgun (WGS) entry which is preliminary data.</text>
</comment>
<sequence length="112" mass="12366">MVKPMLELSRPATVSQLVDLGPLPSPHARLSYPETRELTTEEHAYIDDVPPIWISEDAEIVPEPVPGKRTAMLTVDGEVVIDEPQDYEVSTRSPTPESIEADAVYAHESDSL</sequence>
<reference evidence="2 3" key="1">
    <citation type="submission" date="2019-01" db="EMBL/GenBank/DDBJ databases">
        <title>Draft genome sequence of Psathyrella aberdarensis IHI B618.</title>
        <authorList>
            <person name="Buettner E."/>
            <person name="Kellner H."/>
        </authorList>
    </citation>
    <scope>NUCLEOTIDE SEQUENCE [LARGE SCALE GENOMIC DNA]</scope>
    <source>
        <strain evidence="2 3">IHI B618</strain>
    </source>
</reference>
<keyword evidence="3" id="KW-1185">Reference proteome</keyword>
<dbReference type="OrthoDB" id="10538833at2759"/>
<feature type="region of interest" description="Disordered" evidence="1">
    <location>
        <begin position="86"/>
        <end position="112"/>
    </location>
</feature>
<proteinExistence type="predicted"/>
<evidence type="ECO:0000313" key="2">
    <source>
        <dbReference type="EMBL" id="RXW15908.1"/>
    </source>
</evidence>
<accession>A0A4V1Q2Q5</accession>
<dbReference type="EMBL" id="SDEE01000496">
    <property type="protein sequence ID" value="RXW15908.1"/>
    <property type="molecule type" value="Genomic_DNA"/>
</dbReference>
<gene>
    <name evidence="2" type="ORF">EST38_g9947</name>
</gene>
<name>A0A4V1Q2Q5_9AGAR</name>
<evidence type="ECO:0000313" key="3">
    <source>
        <dbReference type="Proteomes" id="UP000290288"/>
    </source>
</evidence>
<organism evidence="2 3">
    <name type="scientific">Candolleomyces aberdarensis</name>
    <dbReference type="NCBI Taxonomy" id="2316362"/>
    <lineage>
        <taxon>Eukaryota</taxon>
        <taxon>Fungi</taxon>
        <taxon>Dikarya</taxon>
        <taxon>Basidiomycota</taxon>
        <taxon>Agaricomycotina</taxon>
        <taxon>Agaricomycetes</taxon>
        <taxon>Agaricomycetidae</taxon>
        <taxon>Agaricales</taxon>
        <taxon>Agaricineae</taxon>
        <taxon>Psathyrellaceae</taxon>
        <taxon>Candolleomyces</taxon>
    </lineage>
</organism>
<protein>
    <submittedName>
        <fullName evidence="2">Uncharacterized protein</fullName>
    </submittedName>
</protein>
<dbReference type="AlphaFoldDB" id="A0A4V1Q2Q5"/>
<dbReference type="Proteomes" id="UP000290288">
    <property type="component" value="Unassembled WGS sequence"/>
</dbReference>